<dbReference type="OrthoDB" id="5564633at2"/>
<accession>A0A5Q0BJE8</accession>
<organism evidence="3 4">
    <name type="scientific">Candidatus Methylospira mobilis</name>
    <dbReference type="NCBI Taxonomy" id="1808979"/>
    <lineage>
        <taxon>Bacteria</taxon>
        <taxon>Pseudomonadati</taxon>
        <taxon>Pseudomonadota</taxon>
        <taxon>Gammaproteobacteria</taxon>
        <taxon>Methylococcales</taxon>
        <taxon>Methylococcaceae</taxon>
        <taxon>Candidatus Methylospira</taxon>
    </lineage>
</organism>
<reference evidence="3 4" key="1">
    <citation type="submission" date="2019-09" db="EMBL/GenBank/DDBJ databases">
        <title>Ecophysiology of the spiral-shaped methanotroph Methylospira mobilis as revealed by the complete genome sequence.</title>
        <authorList>
            <person name="Oshkin I.Y."/>
            <person name="Dedysh S.N."/>
            <person name="Miroshnikov K."/>
            <person name="Danilova O.V."/>
            <person name="Hakobyan A."/>
            <person name="Liesack W."/>
        </authorList>
    </citation>
    <scope>NUCLEOTIDE SEQUENCE [LARGE SCALE GENOMIC DNA]</scope>
    <source>
        <strain evidence="3 4">Shm1</strain>
    </source>
</reference>
<evidence type="ECO:0000313" key="4">
    <source>
        <dbReference type="Proteomes" id="UP000325755"/>
    </source>
</evidence>
<protein>
    <submittedName>
        <fullName evidence="3">Outer membrane lipoprotein carrier protein LolA</fullName>
    </submittedName>
</protein>
<evidence type="ECO:0000256" key="1">
    <source>
        <dbReference type="SAM" id="MobiDB-lite"/>
    </source>
</evidence>
<feature type="signal peptide" evidence="2">
    <location>
        <begin position="1"/>
        <end position="25"/>
    </location>
</feature>
<name>A0A5Q0BJE8_9GAMM</name>
<keyword evidence="3" id="KW-0449">Lipoprotein</keyword>
<gene>
    <name evidence="3" type="ORF">F6R98_06415</name>
</gene>
<proteinExistence type="predicted"/>
<feature type="chain" id="PRO_5024896317" evidence="2">
    <location>
        <begin position="26"/>
        <end position="230"/>
    </location>
</feature>
<dbReference type="InParanoid" id="A0A5Q0BJE8"/>
<dbReference type="EMBL" id="CP044205">
    <property type="protein sequence ID" value="QFY42304.1"/>
    <property type="molecule type" value="Genomic_DNA"/>
</dbReference>
<evidence type="ECO:0000313" key="3">
    <source>
        <dbReference type="EMBL" id="QFY42304.1"/>
    </source>
</evidence>
<evidence type="ECO:0000256" key="2">
    <source>
        <dbReference type="SAM" id="SignalP"/>
    </source>
</evidence>
<keyword evidence="4" id="KW-1185">Reference proteome</keyword>
<dbReference type="KEGG" id="mmob:F6R98_06415"/>
<feature type="region of interest" description="Disordered" evidence="1">
    <location>
        <begin position="26"/>
        <end position="45"/>
    </location>
</feature>
<dbReference type="AlphaFoldDB" id="A0A5Q0BJE8"/>
<keyword evidence="2" id="KW-0732">Signal</keyword>
<sequence length="230" mass="25238">MNRGFLCCTPFVLFIALLLPHSSSADVTPSSDAEPPSVASKPGNAGNTAKMLEHFRQMAASGYHYEETRVLELVEAPWHGSGYLLTDTDGTLVKLQLSPERIIMAITAQRMYYYAAAQGQRYSAPLDFSDPMIAQVGTLRAVLQGHTAELYADYDIAIDQRETEWLLRLTGKSSSNAGLLLEVSGDDAKPQRKIMIRQPDGEKSEYRMLPASERQVGTNVARLLAEAAGE</sequence>
<dbReference type="Proteomes" id="UP000325755">
    <property type="component" value="Chromosome"/>
</dbReference>
<dbReference type="RefSeq" id="WP_153248285.1">
    <property type="nucleotide sequence ID" value="NZ_CP044205.1"/>
</dbReference>